<dbReference type="RefSeq" id="XP_005826282.1">
    <property type="nucleotide sequence ID" value="XM_005826225.1"/>
</dbReference>
<evidence type="ECO:0000313" key="3">
    <source>
        <dbReference type="Proteomes" id="UP000011087"/>
    </source>
</evidence>
<reference evidence="3" key="2">
    <citation type="submission" date="2012-11" db="EMBL/GenBank/DDBJ databases">
        <authorList>
            <person name="Kuo A."/>
            <person name="Curtis B.A."/>
            <person name="Tanifuji G."/>
            <person name="Burki F."/>
            <person name="Gruber A."/>
            <person name="Irimia M."/>
            <person name="Maruyama S."/>
            <person name="Arias M.C."/>
            <person name="Ball S.G."/>
            <person name="Gile G.H."/>
            <person name="Hirakawa Y."/>
            <person name="Hopkins J.F."/>
            <person name="Rensing S.A."/>
            <person name="Schmutz J."/>
            <person name="Symeonidi A."/>
            <person name="Elias M."/>
            <person name="Eveleigh R.J."/>
            <person name="Herman E.K."/>
            <person name="Klute M.J."/>
            <person name="Nakayama T."/>
            <person name="Obornik M."/>
            <person name="Reyes-Prieto A."/>
            <person name="Armbrust E.V."/>
            <person name="Aves S.J."/>
            <person name="Beiko R.G."/>
            <person name="Coutinho P."/>
            <person name="Dacks J.B."/>
            <person name="Durnford D.G."/>
            <person name="Fast N.M."/>
            <person name="Green B.R."/>
            <person name="Grisdale C."/>
            <person name="Hempe F."/>
            <person name="Henrissat B."/>
            <person name="Hoppner M.P."/>
            <person name="Ishida K.-I."/>
            <person name="Kim E."/>
            <person name="Koreny L."/>
            <person name="Kroth P.G."/>
            <person name="Liu Y."/>
            <person name="Malik S.-B."/>
            <person name="Maier U.G."/>
            <person name="McRose D."/>
            <person name="Mock T."/>
            <person name="Neilson J.A."/>
            <person name="Onodera N.T."/>
            <person name="Poole A.M."/>
            <person name="Pritham E.J."/>
            <person name="Richards T.A."/>
            <person name="Rocap G."/>
            <person name="Roy S.W."/>
            <person name="Sarai C."/>
            <person name="Schaack S."/>
            <person name="Shirato S."/>
            <person name="Slamovits C.H."/>
            <person name="Spencer D.F."/>
            <person name="Suzuki S."/>
            <person name="Worden A.Z."/>
            <person name="Zauner S."/>
            <person name="Barry K."/>
            <person name="Bell C."/>
            <person name="Bharti A.K."/>
            <person name="Crow J.A."/>
            <person name="Grimwood J."/>
            <person name="Kramer R."/>
            <person name="Lindquist E."/>
            <person name="Lucas S."/>
            <person name="Salamov A."/>
            <person name="McFadden G.I."/>
            <person name="Lane C.E."/>
            <person name="Keeling P.J."/>
            <person name="Gray M.W."/>
            <person name="Grigoriev I.V."/>
            <person name="Archibald J.M."/>
        </authorList>
    </citation>
    <scope>NUCLEOTIDE SEQUENCE</scope>
    <source>
        <strain evidence="3">CCMP2712</strain>
    </source>
</reference>
<dbReference type="EnsemblProtists" id="EKX39302">
    <property type="protein sequence ID" value="EKX39302"/>
    <property type="gene ID" value="GUITHDRAFT_154445"/>
</dbReference>
<reference evidence="1 3" key="1">
    <citation type="journal article" date="2012" name="Nature">
        <title>Algal genomes reveal evolutionary mosaicism and the fate of nucleomorphs.</title>
        <authorList>
            <consortium name="DOE Joint Genome Institute"/>
            <person name="Curtis B.A."/>
            <person name="Tanifuji G."/>
            <person name="Burki F."/>
            <person name="Gruber A."/>
            <person name="Irimia M."/>
            <person name="Maruyama S."/>
            <person name="Arias M.C."/>
            <person name="Ball S.G."/>
            <person name="Gile G.H."/>
            <person name="Hirakawa Y."/>
            <person name="Hopkins J.F."/>
            <person name="Kuo A."/>
            <person name="Rensing S.A."/>
            <person name="Schmutz J."/>
            <person name="Symeonidi A."/>
            <person name="Elias M."/>
            <person name="Eveleigh R.J."/>
            <person name="Herman E.K."/>
            <person name="Klute M.J."/>
            <person name="Nakayama T."/>
            <person name="Obornik M."/>
            <person name="Reyes-Prieto A."/>
            <person name="Armbrust E.V."/>
            <person name="Aves S.J."/>
            <person name="Beiko R.G."/>
            <person name="Coutinho P."/>
            <person name="Dacks J.B."/>
            <person name="Durnford D.G."/>
            <person name="Fast N.M."/>
            <person name="Green B.R."/>
            <person name="Grisdale C.J."/>
            <person name="Hempel F."/>
            <person name="Henrissat B."/>
            <person name="Hoppner M.P."/>
            <person name="Ishida K."/>
            <person name="Kim E."/>
            <person name="Koreny L."/>
            <person name="Kroth P.G."/>
            <person name="Liu Y."/>
            <person name="Malik S.B."/>
            <person name="Maier U.G."/>
            <person name="McRose D."/>
            <person name="Mock T."/>
            <person name="Neilson J.A."/>
            <person name="Onodera N.T."/>
            <person name="Poole A.M."/>
            <person name="Pritham E.J."/>
            <person name="Richards T.A."/>
            <person name="Rocap G."/>
            <person name="Roy S.W."/>
            <person name="Sarai C."/>
            <person name="Schaack S."/>
            <person name="Shirato S."/>
            <person name="Slamovits C.H."/>
            <person name="Spencer D.F."/>
            <person name="Suzuki S."/>
            <person name="Worden A.Z."/>
            <person name="Zauner S."/>
            <person name="Barry K."/>
            <person name="Bell C."/>
            <person name="Bharti A.K."/>
            <person name="Crow J.A."/>
            <person name="Grimwood J."/>
            <person name="Kramer R."/>
            <person name="Lindquist E."/>
            <person name="Lucas S."/>
            <person name="Salamov A."/>
            <person name="McFadden G.I."/>
            <person name="Lane C.E."/>
            <person name="Keeling P.J."/>
            <person name="Gray M.W."/>
            <person name="Grigoriev I.V."/>
            <person name="Archibald J.M."/>
        </authorList>
    </citation>
    <scope>NUCLEOTIDE SEQUENCE</scope>
    <source>
        <strain evidence="1 3">CCMP2712</strain>
    </source>
</reference>
<reference evidence="2" key="3">
    <citation type="submission" date="2015-06" db="UniProtKB">
        <authorList>
            <consortium name="EnsemblProtists"/>
        </authorList>
    </citation>
    <scope>IDENTIFICATION</scope>
</reference>
<evidence type="ECO:0000313" key="2">
    <source>
        <dbReference type="EnsemblProtists" id="EKX39302"/>
    </source>
</evidence>
<dbReference type="AlphaFoldDB" id="L1ITA0"/>
<organism evidence="1">
    <name type="scientific">Guillardia theta (strain CCMP2712)</name>
    <name type="common">Cryptophyte</name>
    <dbReference type="NCBI Taxonomy" id="905079"/>
    <lineage>
        <taxon>Eukaryota</taxon>
        <taxon>Cryptophyceae</taxon>
        <taxon>Pyrenomonadales</taxon>
        <taxon>Geminigeraceae</taxon>
        <taxon>Guillardia</taxon>
    </lineage>
</organism>
<dbReference type="InterPro" id="IPR029063">
    <property type="entry name" value="SAM-dependent_MTases_sf"/>
</dbReference>
<accession>L1ITA0</accession>
<dbReference type="InterPro" id="IPR019410">
    <property type="entry name" value="Methyltransf_16"/>
</dbReference>
<dbReference type="HOGENOM" id="CLU_1790612_0_0_1"/>
<dbReference type="EMBL" id="JH993040">
    <property type="protein sequence ID" value="EKX39302.1"/>
    <property type="molecule type" value="Genomic_DNA"/>
</dbReference>
<dbReference type="Gene3D" id="3.40.50.150">
    <property type="entry name" value="Vaccinia Virus protein VP39"/>
    <property type="match status" value="1"/>
</dbReference>
<dbReference type="GeneID" id="17296116"/>
<keyword evidence="3" id="KW-1185">Reference proteome</keyword>
<evidence type="ECO:0000313" key="1">
    <source>
        <dbReference type="EMBL" id="EKX39302.1"/>
    </source>
</evidence>
<dbReference type="Proteomes" id="UP000011087">
    <property type="component" value="Unassembled WGS sequence"/>
</dbReference>
<sequence>MENAADSMARGDITVQELLWGQKLSKSLLRDRMNLIVASDVVGCGDEALFPPLLKTLRQLCSPETTILMAYKPRARFERMFFDSVLESFCVSRVWNRLLPSDCYTETFSAPVDVFEIRLRTEKSSREEGANFDFRTSYPDAIFEE</sequence>
<dbReference type="KEGG" id="gtt:GUITHDRAFT_154445"/>
<protein>
    <submittedName>
        <fullName evidence="1 2">Uncharacterized protein</fullName>
    </submittedName>
</protein>
<proteinExistence type="predicted"/>
<dbReference type="Pfam" id="PF10294">
    <property type="entry name" value="Methyltransf_16"/>
    <property type="match status" value="1"/>
</dbReference>
<gene>
    <name evidence="1" type="ORF">GUITHDRAFT_154445</name>
</gene>
<name>L1ITA0_GUITC</name>
<dbReference type="PaxDb" id="55529-EKX39302"/>
<dbReference type="OrthoDB" id="413520at2759"/>